<dbReference type="InterPro" id="IPR014057">
    <property type="entry name" value="HI1420"/>
</dbReference>
<accession>A0A4Q7VER7</accession>
<dbReference type="GO" id="GO:0003677">
    <property type="term" value="F:DNA binding"/>
    <property type="evidence" value="ECO:0007669"/>
    <property type="project" value="InterPro"/>
</dbReference>
<dbReference type="Pfam" id="PF21716">
    <property type="entry name" value="dnstrm_HI1420"/>
    <property type="match status" value="1"/>
</dbReference>
<reference evidence="1 2" key="1">
    <citation type="submission" date="2019-02" db="EMBL/GenBank/DDBJ databases">
        <title>Genomic Encyclopedia of Type Strains, Phase IV (KMG-IV): sequencing the most valuable type-strain genomes for metagenomic binning, comparative biology and taxonomic classification.</title>
        <authorList>
            <person name="Goeker M."/>
        </authorList>
    </citation>
    <scope>NUCLEOTIDE SEQUENCE [LARGE SCALE GENOMIC DNA]</scope>
    <source>
        <strain evidence="1 2">DSM 23814</strain>
    </source>
</reference>
<comment type="caution">
    <text evidence="1">The sequence shown here is derived from an EMBL/GenBank/DDBJ whole genome shotgun (WGS) entry which is preliminary data.</text>
</comment>
<gene>
    <name evidence="1" type="ORF">EV681_3075</name>
</gene>
<dbReference type="AlphaFoldDB" id="A0A4Q7VER7"/>
<dbReference type="PANTHER" id="PTHR40275:SF1">
    <property type="entry name" value="SSL7038 PROTEIN"/>
    <property type="match status" value="1"/>
</dbReference>
<dbReference type="Proteomes" id="UP000293398">
    <property type="component" value="Unassembled WGS sequence"/>
</dbReference>
<evidence type="ECO:0000313" key="1">
    <source>
        <dbReference type="EMBL" id="RZT94654.1"/>
    </source>
</evidence>
<dbReference type="NCBIfam" id="TIGR02684">
    <property type="entry name" value="dnstrm_HI1420"/>
    <property type="match status" value="1"/>
</dbReference>
<protein>
    <submittedName>
        <fullName evidence="1">Putative addiction module antidote protein</fullName>
    </submittedName>
</protein>
<keyword evidence="2" id="KW-1185">Reference proteome</keyword>
<dbReference type="RefSeq" id="WP_130304434.1">
    <property type="nucleotide sequence ID" value="NZ_SHKO01000002.1"/>
</dbReference>
<sequence>MKKVSGVVISEFDVSEYLTTPEDIVAYLNAAIEEGDDELFLAALGDVAKAQGMAQISEATGLGRESLYKTFSGKTKPRFETVNAVLKAFGASIQLTAKVGR</sequence>
<dbReference type="InterPro" id="IPR010982">
    <property type="entry name" value="Lambda_DNA-bd_dom_sf"/>
</dbReference>
<dbReference type="PANTHER" id="PTHR40275">
    <property type="entry name" value="SSL7038 PROTEIN"/>
    <property type="match status" value="1"/>
</dbReference>
<name>A0A4Q7VER7_9BURK</name>
<dbReference type="SUPFAM" id="SSF47413">
    <property type="entry name" value="lambda repressor-like DNA-binding domains"/>
    <property type="match status" value="1"/>
</dbReference>
<dbReference type="EMBL" id="SHKO01000002">
    <property type="protein sequence ID" value="RZT94654.1"/>
    <property type="molecule type" value="Genomic_DNA"/>
</dbReference>
<evidence type="ECO:0000313" key="2">
    <source>
        <dbReference type="Proteomes" id="UP000293398"/>
    </source>
</evidence>
<dbReference type="OrthoDB" id="9798416at2"/>
<dbReference type="InterPro" id="IPR001387">
    <property type="entry name" value="Cro/C1-type_HTH"/>
</dbReference>
<organism evidence="1 2">
    <name type="scientific">Advenella incenata</name>
    <dbReference type="NCBI Taxonomy" id="267800"/>
    <lineage>
        <taxon>Bacteria</taxon>
        <taxon>Pseudomonadati</taxon>
        <taxon>Pseudomonadota</taxon>
        <taxon>Betaproteobacteria</taxon>
        <taxon>Burkholderiales</taxon>
        <taxon>Alcaligenaceae</taxon>
    </lineage>
</organism>
<dbReference type="CDD" id="cd00093">
    <property type="entry name" value="HTH_XRE"/>
    <property type="match status" value="1"/>
</dbReference>
<proteinExistence type="predicted"/>